<dbReference type="InterPro" id="IPR051531">
    <property type="entry name" value="N-acetyltransferase"/>
</dbReference>
<dbReference type="AlphaFoldDB" id="A0A6M0SYC6"/>
<evidence type="ECO:0000313" key="3">
    <source>
        <dbReference type="Proteomes" id="UP000473089"/>
    </source>
</evidence>
<dbReference type="SUPFAM" id="SSF55729">
    <property type="entry name" value="Acyl-CoA N-acyltransferases (Nat)"/>
    <property type="match status" value="1"/>
</dbReference>
<dbReference type="InterPro" id="IPR016181">
    <property type="entry name" value="Acyl_CoA_acyltransferase"/>
</dbReference>
<organism evidence="2 3">
    <name type="scientific">Clostridium botulinum</name>
    <dbReference type="NCBI Taxonomy" id="1491"/>
    <lineage>
        <taxon>Bacteria</taxon>
        <taxon>Bacillati</taxon>
        <taxon>Bacillota</taxon>
        <taxon>Clostridia</taxon>
        <taxon>Eubacteriales</taxon>
        <taxon>Clostridiaceae</taxon>
        <taxon>Clostridium</taxon>
    </lineage>
</organism>
<gene>
    <name evidence="2" type="ORF">EXM42_07565</name>
</gene>
<keyword evidence="2" id="KW-0808">Transferase</keyword>
<reference evidence="2 3" key="1">
    <citation type="submission" date="2019-02" db="EMBL/GenBank/DDBJ databases">
        <title>Genome sequencing of Clostridium botulinum clinical isolates.</title>
        <authorList>
            <person name="Brunt J."/>
            <person name="Van Vliet A.H.M."/>
            <person name="Stringer S.C."/>
            <person name="Grant K.A."/>
            <person name="Carter A.C."/>
            <person name="Peck M.W."/>
        </authorList>
    </citation>
    <scope>NUCLEOTIDE SEQUENCE [LARGE SCALE GENOMIC DNA]</scope>
    <source>
        <strain evidence="2 3">R1125/03</strain>
    </source>
</reference>
<feature type="domain" description="N-acetyltransferase" evidence="1">
    <location>
        <begin position="19"/>
        <end position="171"/>
    </location>
</feature>
<dbReference type="InterPro" id="IPR000182">
    <property type="entry name" value="GNAT_dom"/>
</dbReference>
<protein>
    <submittedName>
        <fullName evidence="2">N-acetyltransferase</fullName>
    </submittedName>
</protein>
<dbReference type="PROSITE" id="PS51186">
    <property type="entry name" value="GNAT"/>
    <property type="match status" value="1"/>
</dbReference>
<dbReference type="Pfam" id="PF13302">
    <property type="entry name" value="Acetyltransf_3"/>
    <property type="match status" value="1"/>
</dbReference>
<dbReference type="GO" id="GO:0016747">
    <property type="term" value="F:acyltransferase activity, transferring groups other than amino-acyl groups"/>
    <property type="evidence" value="ECO:0007669"/>
    <property type="project" value="InterPro"/>
</dbReference>
<dbReference type="EMBL" id="SGJP01000013">
    <property type="protein sequence ID" value="NFA60254.1"/>
    <property type="molecule type" value="Genomic_DNA"/>
</dbReference>
<comment type="caution">
    <text evidence="2">The sequence shown here is derived from an EMBL/GenBank/DDBJ whole genome shotgun (WGS) entry which is preliminary data.</text>
</comment>
<evidence type="ECO:0000313" key="2">
    <source>
        <dbReference type="EMBL" id="NFA60254.1"/>
    </source>
</evidence>
<sequence length="171" mass="19559">MNLKDINTNRLILIPITLEMTKSLIDKSSKEIEKLGIECDKEWPTEDTMDILPIINNSLEKSKRPTGFETWMIVDKNSNKIIGDIGFHGTPNDKGEVEVGFGLVEHKRGKGFGFESLKAIMYWLNFQESVKVIKAECLITNKPSARILEKAGLEEVNRDNELIYWEFIKTV</sequence>
<name>A0A6M0SYC6_CLOBO</name>
<accession>A0A6M0SYC6</accession>
<dbReference type="Proteomes" id="UP000473089">
    <property type="component" value="Unassembled WGS sequence"/>
</dbReference>
<dbReference type="PANTHER" id="PTHR43792:SF13">
    <property type="entry name" value="ACETYLTRANSFERASE"/>
    <property type="match status" value="1"/>
</dbReference>
<dbReference type="Gene3D" id="3.40.630.30">
    <property type="match status" value="1"/>
</dbReference>
<evidence type="ECO:0000259" key="1">
    <source>
        <dbReference type="PROSITE" id="PS51186"/>
    </source>
</evidence>
<dbReference type="PANTHER" id="PTHR43792">
    <property type="entry name" value="GNAT FAMILY, PUTATIVE (AFU_ORTHOLOGUE AFUA_3G00765)-RELATED-RELATED"/>
    <property type="match status" value="1"/>
</dbReference>
<proteinExistence type="predicted"/>